<keyword evidence="20" id="KW-1185">Reference proteome</keyword>
<evidence type="ECO:0000256" key="11">
    <source>
        <dbReference type="ARBA" id="ARBA00022840"/>
    </source>
</evidence>
<keyword evidence="7" id="KW-0808">Transferase</keyword>
<keyword evidence="13 16" id="KW-0472">Membrane</keyword>
<dbReference type="PANTHER" id="PTHR32309">
    <property type="entry name" value="TYROSINE-PROTEIN KINASE"/>
    <property type="match status" value="1"/>
</dbReference>
<reference evidence="20" key="1">
    <citation type="journal article" date="2019" name="Int. J. Syst. Evol. Microbiol.">
        <title>The Global Catalogue of Microorganisms (GCM) 10K type strain sequencing project: providing services to taxonomists for standard genome sequencing and annotation.</title>
        <authorList>
            <consortium name="The Broad Institute Genomics Platform"/>
            <consortium name="The Broad Institute Genome Sequencing Center for Infectious Disease"/>
            <person name="Wu L."/>
            <person name="Ma J."/>
        </authorList>
    </citation>
    <scope>NUCLEOTIDE SEQUENCE [LARGE SCALE GENOMIC DNA]</scope>
    <source>
        <strain evidence="20">JCM 17630</strain>
    </source>
</reference>
<dbReference type="RefSeq" id="WP_344786564.1">
    <property type="nucleotide sequence ID" value="NZ_BAABCA010000001.1"/>
</dbReference>
<keyword evidence="10 19" id="KW-0418">Kinase</keyword>
<dbReference type="PANTHER" id="PTHR32309:SF13">
    <property type="entry name" value="FERRIC ENTEROBACTIN TRANSPORT PROTEIN FEPE"/>
    <property type="match status" value="1"/>
</dbReference>
<feature type="domain" description="AAA" evidence="18">
    <location>
        <begin position="589"/>
        <end position="715"/>
    </location>
</feature>
<dbReference type="InterPro" id="IPR027417">
    <property type="entry name" value="P-loop_NTPase"/>
</dbReference>
<dbReference type="InterPro" id="IPR005702">
    <property type="entry name" value="Wzc-like_C"/>
</dbReference>
<evidence type="ECO:0000256" key="6">
    <source>
        <dbReference type="ARBA" id="ARBA00022519"/>
    </source>
</evidence>
<evidence type="ECO:0000256" key="10">
    <source>
        <dbReference type="ARBA" id="ARBA00022777"/>
    </source>
</evidence>
<comment type="similarity">
    <text evidence="3">Belongs to the etk/wzc family.</text>
</comment>
<dbReference type="InterPro" id="IPR003856">
    <property type="entry name" value="LPS_length_determ_N"/>
</dbReference>
<sequence>MNSVNEVSSRFDLKKVILVYIKQWKWFIASILLFLSLAYVLIRYATPQYEAIANIMLISESDKTSPGAAFSDIAMFSDNEDAKIEDEIVVFKSRGLIKSLTQKLDLSLKYFTSGRVLETELYRNNPITVNFIAPDSIINDIYYNIHIDVISDSDFNYRIDEDDEPTKAAFGEAIPTFFGEVIVTPKTKSVNTLAGKSFRVELQPLDYVAKVLRERIYVFQSAKASKIITIGLVDPIENRAKDIINALIYEYDIYTSQVKNKRSENTVNYIDERISLVASDLVNVDDSIVNFKRGNKVTDVASEAGQFLASSAQNEQELDAINTQKRILSYMKSSLKKDATGFKMLPSNLGMGDSDLNALSREYNELLNKRKSLLKTAGEKNPLVIELDQNLVSIRESLSQSINNSSNSLNIRMSSLQNQSNRINSKILSVPGQERKLRSIERKQGIKEQLYLYLLQKREESAITLTATAPNLKIVDEAFGFGIPVSPNAAGLYVGALFLGLFIPFGVIYVKELLDTKIHNKEDLIYEINEIPILGETPRLKRSDKNLVEISDRSALSESFRIIRTNFDYIRKGREVKQYNNVVFVTSTVNGEGKSFFSMNLALTMARSKKKVLIIGADIRNPQVFKGLEKSVDNKVGLTEYLVEKSISTEDIIKEHTINNIKLDVLLSGKIPPNPAEILMNGRVKELFDTVSSQYDYVVVDTAPAMLVTDTLLISEYAGHTIYVCRGGYTDKELLRFTKELHQDKKLNNMMLVVNDVDQSNLGYGGKYGYYVDTGKKSWFKRGKA</sequence>
<protein>
    <recommendedName>
        <fullName evidence="4">non-specific protein-tyrosine kinase</fullName>
        <ecNumber evidence="4">2.7.10.2</ecNumber>
    </recommendedName>
</protein>
<feature type="transmembrane region" description="Helical" evidence="16">
    <location>
        <begin position="490"/>
        <end position="510"/>
    </location>
</feature>
<name>A0ABP8C1J4_9FLAO</name>
<evidence type="ECO:0000313" key="20">
    <source>
        <dbReference type="Proteomes" id="UP001501496"/>
    </source>
</evidence>
<evidence type="ECO:0000256" key="2">
    <source>
        <dbReference type="ARBA" id="ARBA00007316"/>
    </source>
</evidence>
<dbReference type="Pfam" id="PF13614">
    <property type="entry name" value="AAA_31"/>
    <property type="match status" value="1"/>
</dbReference>
<dbReference type="SUPFAM" id="SSF52540">
    <property type="entry name" value="P-loop containing nucleoside triphosphate hydrolases"/>
    <property type="match status" value="1"/>
</dbReference>
<evidence type="ECO:0000256" key="3">
    <source>
        <dbReference type="ARBA" id="ARBA00008883"/>
    </source>
</evidence>
<dbReference type="InterPro" id="IPR025669">
    <property type="entry name" value="AAA_dom"/>
</dbReference>
<dbReference type="NCBIfam" id="TIGR01007">
    <property type="entry name" value="eps_fam"/>
    <property type="match status" value="1"/>
</dbReference>
<comment type="caution">
    <text evidence="19">The sequence shown here is derived from an EMBL/GenBank/DDBJ whole genome shotgun (WGS) entry which is preliminary data.</text>
</comment>
<evidence type="ECO:0000256" key="16">
    <source>
        <dbReference type="SAM" id="Phobius"/>
    </source>
</evidence>
<dbReference type="GO" id="GO:0016301">
    <property type="term" value="F:kinase activity"/>
    <property type="evidence" value="ECO:0007669"/>
    <property type="project" value="UniProtKB-KW"/>
</dbReference>
<accession>A0ABP8C1J4</accession>
<keyword evidence="6" id="KW-0997">Cell inner membrane</keyword>
<dbReference type="Gene3D" id="3.40.50.300">
    <property type="entry name" value="P-loop containing nucleotide triphosphate hydrolases"/>
    <property type="match status" value="1"/>
</dbReference>
<comment type="catalytic activity">
    <reaction evidence="15">
        <text>L-tyrosyl-[protein] + ATP = O-phospho-L-tyrosyl-[protein] + ADP + H(+)</text>
        <dbReference type="Rhea" id="RHEA:10596"/>
        <dbReference type="Rhea" id="RHEA-COMP:10136"/>
        <dbReference type="Rhea" id="RHEA-COMP:20101"/>
        <dbReference type="ChEBI" id="CHEBI:15378"/>
        <dbReference type="ChEBI" id="CHEBI:30616"/>
        <dbReference type="ChEBI" id="CHEBI:46858"/>
        <dbReference type="ChEBI" id="CHEBI:61978"/>
        <dbReference type="ChEBI" id="CHEBI:456216"/>
        <dbReference type="EC" id="2.7.10.2"/>
    </reaction>
</comment>
<gene>
    <name evidence="19" type="ORF">GCM10022291_05770</name>
</gene>
<evidence type="ECO:0000256" key="14">
    <source>
        <dbReference type="ARBA" id="ARBA00023137"/>
    </source>
</evidence>
<keyword evidence="5" id="KW-1003">Cell membrane</keyword>
<dbReference type="Pfam" id="PF02706">
    <property type="entry name" value="Wzz"/>
    <property type="match status" value="1"/>
</dbReference>
<evidence type="ECO:0000256" key="8">
    <source>
        <dbReference type="ARBA" id="ARBA00022692"/>
    </source>
</evidence>
<proteinExistence type="inferred from homology"/>
<dbReference type="InterPro" id="IPR050445">
    <property type="entry name" value="Bact_polysacc_biosynth/exp"/>
</dbReference>
<evidence type="ECO:0000256" key="9">
    <source>
        <dbReference type="ARBA" id="ARBA00022741"/>
    </source>
</evidence>
<feature type="domain" description="Polysaccharide chain length determinant N-terminal" evidence="17">
    <location>
        <begin position="10"/>
        <end position="104"/>
    </location>
</feature>
<keyword evidence="9" id="KW-0547">Nucleotide-binding</keyword>
<evidence type="ECO:0000256" key="4">
    <source>
        <dbReference type="ARBA" id="ARBA00011903"/>
    </source>
</evidence>
<evidence type="ECO:0000256" key="15">
    <source>
        <dbReference type="ARBA" id="ARBA00051245"/>
    </source>
</evidence>
<keyword evidence="8 16" id="KW-0812">Transmembrane</keyword>
<evidence type="ECO:0000256" key="13">
    <source>
        <dbReference type="ARBA" id="ARBA00023136"/>
    </source>
</evidence>
<evidence type="ECO:0000256" key="1">
    <source>
        <dbReference type="ARBA" id="ARBA00004429"/>
    </source>
</evidence>
<evidence type="ECO:0000256" key="12">
    <source>
        <dbReference type="ARBA" id="ARBA00022989"/>
    </source>
</evidence>
<keyword evidence="12 16" id="KW-1133">Transmembrane helix</keyword>
<keyword evidence="11" id="KW-0067">ATP-binding</keyword>
<feature type="transmembrane region" description="Helical" evidence="16">
    <location>
        <begin position="24"/>
        <end position="42"/>
    </location>
</feature>
<evidence type="ECO:0000313" key="19">
    <source>
        <dbReference type="EMBL" id="GAA4232015.1"/>
    </source>
</evidence>
<keyword evidence="14" id="KW-0829">Tyrosine-protein kinase</keyword>
<evidence type="ECO:0000256" key="5">
    <source>
        <dbReference type="ARBA" id="ARBA00022475"/>
    </source>
</evidence>
<evidence type="ECO:0000256" key="7">
    <source>
        <dbReference type="ARBA" id="ARBA00022679"/>
    </source>
</evidence>
<evidence type="ECO:0000259" key="17">
    <source>
        <dbReference type="Pfam" id="PF02706"/>
    </source>
</evidence>
<comment type="subcellular location">
    <subcellularLocation>
        <location evidence="1">Cell inner membrane</location>
        <topology evidence="1">Multi-pass membrane protein</topology>
    </subcellularLocation>
</comment>
<organism evidence="19 20">
    <name type="scientific">Postechiella marina</name>
    <dbReference type="NCBI Taxonomy" id="943941"/>
    <lineage>
        <taxon>Bacteria</taxon>
        <taxon>Pseudomonadati</taxon>
        <taxon>Bacteroidota</taxon>
        <taxon>Flavobacteriia</taxon>
        <taxon>Flavobacteriales</taxon>
        <taxon>Flavobacteriaceae</taxon>
        <taxon>Postechiella</taxon>
    </lineage>
</organism>
<comment type="similarity">
    <text evidence="2">Belongs to the CpsD/CapB family.</text>
</comment>
<evidence type="ECO:0000259" key="18">
    <source>
        <dbReference type="Pfam" id="PF13614"/>
    </source>
</evidence>
<dbReference type="EC" id="2.7.10.2" evidence="4"/>
<dbReference type="EMBL" id="BAABCA010000001">
    <property type="protein sequence ID" value="GAA4232015.1"/>
    <property type="molecule type" value="Genomic_DNA"/>
</dbReference>
<dbReference type="CDD" id="cd05387">
    <property type="entry name" value="BY-kinase"/>
    <property type="match status" value="1"/>
</dbReference>
<dbReference type="Proteomes" id="UP001501496">
    <property type="component" value="Unassembled WGS sequence"/>
</dbReference>